<organism evidence="2">
    <name type="scientific">Tetraselmis sp. GSL018</name>
    <dbReference type="NCBI Taxonomy" id="582737"/>
    <lineage>
        <taxon>Eukaryota</taxon>
        <taxon>Viridiplantae</taxon>
        <taxon>Chlorophyta</taxon>
        <taxon>core chlorophytes</taxon>
        <taxon>Chlorodendrophyceae</taxon>
        <taxon>Chlorodendrales</taxon>
        <taxon>Chlorodendraceae</taxon>
        <taxon>Tetraselmis</taxon>
    </lineage>
</organism>
<feature type="non-terminal residue" evidence="2">
    <location>
        <position position="241"/>
    </location>
</feature>
<gene>
    <name evidence="2" type="ORF">TSPGSL018_3937</name>
</gene>
<name>A0A061RIE5_9CHLO</name>
<feature type="region of interest" description="Disordered" evidence="1">
    <location>
        <begin position="41"/>
        <end position="143"/>
    </location>
</feature>
<reference evidence="2" key="1">
    <citation type="submission" date="2014-05" db="EMBL/GenBank/DDBJ databases">
        <title>The transcriptome of the halophilic microalga Tetraselmis sp. GSL018 isolated from the Great Salt Lake, Utah.</title>
        <authorList>
            <person name="Jinkerson R.E."/>
            <person name="D'Adamo S."/>
            <person name="Posewitz M.C."/>
        </authorList>
    </citation>
    <scope>NUCLEOTIDE SEQUENCE</scope>
    <source>
        <strain evidence="2">GSL018</strain>
    </source>
</reference>
<proteinExistence type="predicted"/>
<evidence type="ECO:0000313" key="2">
    <source>
        <dbReference type="EMBL" id="JAC70529.1"/>
    </source>
</evidence>
<accession>A0A061RIE5</accession>
<protein>
    <submittedName>
        <fullName evidence="2">Uncharacterized protein</fullName>
    </submittedName>
</protein>
<dbReference type="AlphaFoldDB" id="A0A061RIE5"/>
<dbReference type="EMBL" id="GBEZ01015653">
    <property type="protein sequence ID" value="JAC70529.1"/>
    <property type="molecule type" value="Transcribed_RNA"/>
</dbReference>
<sequence>MLSGRCEVSLLFPLPAQHLCRRRPIGAAGRACWGRRPRDLSPGGRLLVSEGPQWSAGDSWGGEGLRIAPTPATTSLTPHSLFRSPPGRLSQGLVPPRFRPDGGGARQREAVGARRPPSGRLRDDAVRQRGPQHALPGEAVGSAPGLAEDLRAFQRASETPPGDPHCAPDLIEIQAPSVAAAFGGGSTSAVGCFCTLCQAVHLCNPFPKENATGEHPNLCIRPTPWHSHKGVQGRFSRAQPR</sequence>
<evidence type="ECO:0000256" key="1">
    <source>
        <dbReference type="SAM" id="MobiDB-lite"/>
    </source>
</evidence>